<evidence type="ECO:0000313" key="9">
    <source>
        <dbReference type="EMBL" id="WZW97317.1"/>
    </source>
</evidence>
<keyword evidence="3" id="KW-0813">Transport</keyword>
<evidence type="ECO:0000259" key="8">
    <source>
        <dbReference type="PROSITE" id="PS50893"/>
    </source>
</evidence>
<dbReference type="PROSITE" id="PS50893">
    <property type="entry name" value="ABC_TRANSPORTER_2"/>
    <property type="match status" value="1"/>
</dbReference>
<dbReference type="SUPFAM" id="SSF52540">
    <property type="entry name" value="P-loop containing nucleoside triphosphate hydrolases"/>
    <property type="match status" value="1"/>
</dbReference>
<accession>A0ABZ3C4W6</accession>
<comment type="similarity">
    <text evidence="2">Belongs to the ABC transporter superfamily.</text>
</comment>
<dbReference type="EMBL" id="CP115965">
    <property type="protein sequence ID" value="WZW97317.1"/>
    <property type="molecule type" value="Genomic_DNA"/>
</dbReference>
<evidence type="ECO:0000256" key="4">
    <source>
        <dbReference type="ARBA" id="ARBA00022475"/>
    </source>
</evidence>
<evidence type="ECO:0000256" key="5">
    <source>
        <dbReference type="ARBA" id="ARBA00022741"/>
    </source>
</evidence>
<reference evidence="9 10" key="1">
    <citation type="journal article" date="2023" name="Environ Microbiome">
        <title>A coral-associated actinobacterium mitigates coral bleaching under heat stress.</title>
        <authorList>
            <person name="Li J."/>
            <person name="Zou Y."/>
            <person name="Li Q."/>
            <person name="Zhang J."/>
            <person name="Bourne D.G."/>
            <person name="Lyu Y."/>
            <person name="Liu C."/>
            <person name="Zhang S."/>
        </authorList>
    </citation>
    <scope>NUCLEOTIDE SEQUENCE [LARGE SCALE GENOMIC DNA]</scope>
    <source>
        <strain evidence="9 10">SCSIO 13291</strain>
    </source>
</reference>
<dbReference type="GO" id="GO:0005524">
    <property type="term" value="F:ATP binding"/>
    <property type="evidence" value="ECO:0007669"/>
    <property type="project" value="UniProtKB-KW"/>
</dbReference>
<keyword evidence="7" id="KW-0472">Membrane</keyword>
<comment type="subcellular location">
    <subcellularLocation>
        <location evidence="1">Cell membrane</location>
        <topology evidence="1">Peripheral membrane protein</topology>
    </subcellularLocation>
</comment>
<sequence>MSGSVLEVRDLVVTYTGDVRTTTAVDHVSFSIGEREIFGLAGESGCGKSTIANAVMRLLTYPARIDAGSISFGGQDVLGLSAAELRRFRWSQVAMVFQSAMNSLNPVLTIGEQMGDIFTEHTGCTRRSARAQAGELLDLVQIDRSRLRSYPHQLSGGMRQRVVIAMAVALRPRLLILDEPTTALDVVVQQEIMAQIAQLQAELGFSVLFITHDMSLMVELSDQMAVMYAGRFVEQGPSAALMHHPVHPYTRALMNAFPPLTGPRVPLAGLAEGVRFRDIGDLAEVAPGRWAAPLSDADRVRFEKEMSA</sequence>
<dbReference type="InterPro" id="IPR027417">
    <property type="entry name" value="P-loop_NTPase"/>
</dbReference>
<feature type="domain" description="ABC transporter" evidence="8">
    <location>
        <begin position="6"/>
        <end position="254"/>
    </location>
</feature>
<keyword evidence="10" id="KW-1185">Reference proteome</keyword>
<protein>
    <submittedName>
        <fullName evidence="9">ABC transporter ATP-binding protein</fullName>
    </submittedName>
</protein>
<dbReference type="InterPro" id="IPR003593">
    <property type="entry name" value="AAA+_ATPase"/>
</dbReference>
<dbReference type="PANTHER" id="PTHR43297">
    <property type="entry name" value="OLIGOPEPTIDE TRANSPORT ATP-BINDING PROTEIN APPD"/>
    <property type="match status" value="1"/>
</dbReference>
<gene>
    <name evidence="9" type="ORF">PCC79_10355</name>
</gene>
<dbReference type="Gene3D" id="3.40.50.300">
    <property type="entry name" value="P-loop containing nucleotide triphosphate hydrolases"/>
    <property type="match status" value="1"/>
</dbReference>
<evidence type="ECO:0000256" key="2">
    <source>
        <dbReference type="ARBA" id="ARBA00005417"/>
    </source>
</evidence>
<evidence type="ECO:0000256" key="3">
    <source>
        <dbReference type="ARBA" id="ARBA00022448"/>
    </source>
</evidence>
<evidence type="ECO:0000256" key="7">
    <source>
        <dbReference type="ARBA" id="ARBA00023136"/>
    </source>
</evidence>
<dbReference type="SMART" id="SM00382">
    <property type="entry name" value="AAA"/>
    <property type="match status" value="1"/>
</dbReference>
<dbReference type="RefSeq" id="WP_342371781.1">
    <property type="nucleotide sequence ID" value="NZ_CP115965.1"/>
</dbReference>
<dbReference type="PANTHER" id="PTHR43297:SF2">
    <property type="entry name" value="DIPEPTIDE TRANSPORT ATP-BINDING PROTEIN DPPD"/>
    <property type="match status" value="1"/>
</dbReference>
<dbReference type="InterPro" id="IPR050388">
    <property type="entry name" value="ABC_Ni/Peptide_Import"/>
</dbReference>
<dbReference type="PROSITE" id="PS00211">
    <property type="entry name" value="ABC_TRANSPORTER_1"/>
    <property type="match status" value="1"/>
</dbReference>
<dbReference type="CDD" id="cd03257">
    <property type="entry name" value="ABC_NikE_OppD_transporters"/>
    <property type="match status" value="1"/>
</dbReference>
<evidence type="ECO:0000256" key="6">
    <source>
        <dbReference type="ARBA" id="ARBA00022840"/>
    </source>
</evidence>
<organism evidence="9 10">
    <name type="scientific">Propioniciclava soli</name>
    <dbReference type="NCBI Taxonomy" id="2775081"/>
    <lineage>
        <taxon>Bacteria</taxon>
        <taxon>Bacillati</taxon>
        <taxon>Actinomycetota</taxon>
        <taxon>Actinomycetes</taxon>
        <taxon>Propionibacteriales</taxon>
        <taxon>Propionibacteriaceae</taxon>
        <taxon>Propioniciclava</taxon>
    </lineage>
</organism>
<dbReference type="InterPro" id="IPR017871">
    <property type="entry name" value="ABC_transporter-like_CS"/>
</dbReference>
<proteinExistence type="inferred from homology"/>
<evidence type="ECO:0000313" key="10">
    <source>
        <dbReference type="Proteomes" id="UP001434337"/>
    </source>
</evidence>
<dbReference type="Proteomes" id="UP001434337">
    <property type="component" value="Chromosome"/>
</dbReference>
<keyword evidence="5" id="KW-0547">Nucleotide-binding</keyword>
<keyword evidence="4" id="KW-1003">Cell membrane</keyword>
<dbReference type="InterPro" id="IPR003439">
    <property type="entry name" value="ABC_transporter-like_ATP-bd"/>
</dbReference>
<keyword evidence="6 9" id="KW-0067">ATP-binding</keyword>
<dbReference type="Pfam" id="PF08352">
    <property type="entry name" value="oligo_HPY"/>
    <property type="match status" value="1"/>
</dbReference>
<dbReference type="Pfam" id="PF00005">
    <property type="entry name" value="ABC_tran"/>
    <property type="match status" value="1"/>
</dbReference>
<dbReference type="InterPro" id="IPR013563">
    <property type="entry name" value="Oligopep_ABC_C"/>
</dbReference>
<name>A0ABZ3C4W6_9ACTN</name>
<evidence type="ECO:0000256" key="1">
    <source>
        <dbReference type="ARBA" id="ARBA00004202"/>
    </source>
</evidence>